<dbReference type="Proteomes" id="UP000294555">
    <property type="component" value="Unassembled WGS sequence"/>
</dbReference>
<keyword evidence="2" id="KW-1185">Reference proteome</keyword>
<protein>
    <recommendedName>
        <fullName evidence="3">Transposase</fullName>
    </recommendedName>
</protein>
<evidence type="ECO:0008006" key="3">
    <source>
        <dbReference type="Google" id="ProtNLM"/>
    </source>
</evidence>
<gene>
    <name evidence="1" type="ORF">EZJ58_2604</name>
</gene>
<dbReference type="AlphaFoldDB" id="A0A4R1NFH9"/>
<comment type="caution">
    <text evidence="1">The sequence shown here is derived from an EMBL/GenBank/DDBJ whole genome shotgun (WGS) entry which is preliminary data.</text>
</comment>
<proteinExistence type="predicted"/>
<sequence length="35" mass="4147">MKEFLWGTGPIEQLFFCLKSSLKKAWQRHSSLVFC</sequence>
<name>A0A4R1NFH9_9GAMM</name>
<dbReference type="EMBL" id="SJOI01000001">
    <property type="protein sequence ID" value="TCL04481.1"/>
    <property type="molecule type" value="Genomic_DNA"/>
</dbReference>
<evidence type="ECO:0000313" key="1">
    <source>
        <dbReference type="EMBL" id="TCL04481.1"/>
    </source>
</evidence>
<organism evidence="1 2">
    <name type="scientific">Sodalis ligni</name>
    <dbReference type="NCBI Taxonomy" id="2697027"/>
    <lineage>
        <taxon>Bacteria</taxon>
        <taxon>Pseudomonadati</taxon>
        <taxon>Pseudomonadota</taxon>
        <taxon>Gammaproteobacteria</taxon>
        <taxon>Enterobacterales</taxon>
        <taxon>Bruguierivoracaceae</taxon>
        <taxon>Sodalis</taxon>
    </lineage>
</organism>
<accession>A0A4R1NFH9</accession>
<reference evidence="1 2" key="1">
    <citation type="submission" date="2019-02" db="EMBL/GenBank/DDBJ databases">
        <title>Investigation of anaerobic lignin degradation for improved lignocellulosic biofuels.</title>
        <authorList>
            <person name="Deangelis K."/>
        </authorList>
    </citation>
    <scope>NUCLEOTIDE SEQUENCE [LARGE SCALE GENOMIC DNA]</scope>
    <source>
        <strain evidence="1 2">159R</strain>
    </source>
</reference>
<evidence type="ECO:0000313" key="2">
    <source>
        <dbReference type="Proteomes" id="UP000294555"/>
    </source>
</evidence>